<reference evidence="4 5" key="1">
    <citation type="submission" date="2019-06" db="EMBL/GenBank/DDBJ databases">
        <title>Wine fermentation using esterase from Monascus purpureus.</title>
        <authorList>
            <person name="Geng C."/>
            <person name="Zhang Y."/>
        </authorList>
    </citation>
    <scope>NUCLEOTIDE SEQUENCE [LARGE SCALE GENOMIC DNA]</scope>
    <source>
        <strain evidence="4">HQ1</strain>
    </source>
</reference>
<dbReference type="EMBL" id="VIFY01000004">
    <property type="protein sequence ID" value="TQB77065.1"/>
    <property type="molecule type" value="Genomic_DNA"/>
</dbReference>
<feature type="compositionally biased region" description="Basic and acidic residues" evidence="2">
    <location>
        <begin position="232"/>
        <end position="242"/>
    </location>
</feature>
<dbReference type="GO" id="GO:0003677">
    <property type="term" value="F:DNA binding"/>
    <property type="evidence" value="ECO:0007669"/>
    <property type="project" value="InterPro"/>
</dbReference>
<dbReference type="InterPro" id="IPR007219">
    <property type="entry name" value="XnlR_reg_dom"/>
</dbReference>
<evidence type="ECO:0000313" key="4">
    <source>
        <dbReference type="EMBL" id="TQB77065.1"/>
    </source>
</evidence>
<dbReference type="InterPro" id="IPR053230">
    <property type="entry name" value="Trans_reg_galc"/>
</dbReference>
<dbReference type="Proteomes" id="UP000319663">
    <property type="component" value="Unassembled WGS sequence"/>
</dbReference>
<dbReference type="GO" id="GO:0008270">
    <property type="term" value="F:zinc ion binding"/>
    <property type="evidence" value="ECO:0007669"/>
    <property type="project" value="InterPro"/>
</dbReference>
<feature type="compositionally biased region" description="Polar residues" evidence="2">
    <location>
        <begin position="212"/>
        <end position="228"/>
    </location>
</feature>
<feature type="domain" description="Xylanolytic transcriptional activator regulatory" evidence="3">
    <location>
        <begin position="448"/>
        <end position="521"/>
    </location>
</feature>
<dbReference type="SMART" id="SM00906">
    <property type="entry name" value="Fungal_trans"/>
    <property type="match status" value="1"/>
</dbReference>
<evidence type="ECO:0000256" key="2">
    <source>
        <dbReference type="SAM" id="MobiDB-lite"/>
    </source>
</evidence>
<keyword evidence="5" id="KW-1185">Reference proteome</keyword>
<organism evidence="4 5">
    <name type="scientific">Monascus purpureus</name>
    <name type="common">Red mold</name>
    <name type="synonym">Monascus anka</name>
    <dbReference type="NCBI Taxonomy" id="5098"/>
    <lineage>
        <taxon>Eukaryota</taxon>
        <taxon>Fungi</taxon>
        <taxon>Dikarya</taxon>
        <taxon>Ascomycota</taxon>
        <taxon>Pezizomycotina</taxon>
        <taxon>Eurotiomycetes</taxon>
        <taxon>Eurotiomycetidae</taxon>
        <taxon>Eurotiales</taxon>
        <taxon>Aspergillaceae</taxon>
        <taxon>Monascus</taxon>
    </lineage>
</organism>
<evidence type="ECO:0000313" key="5">
    <source>
        <dbReference type="Proteomes" id="UP000319663"/>
    </source>
</evidence>
<dbReference type="PANTHER" id="PTHR47654:SF3">
    <property type="entry name" value="ZN(II)2CYS6 TRANSCRIPTION FACTOR (EUROFUNG)"/>
    <property type="match status" value="1"/>
</dbReference>
<dbReference type="CDD" id="cd12148">
    <property type="entry name" value="fungal_TF_MHR"/>
    <property type="match status" value="1"/>
</dbReference>
<comment type="caution">
    <text evidence="4">The sequence shown here is derived from an EMBL/GenBank/DDBJ whole genome shotgun (WGS) entry which is preliminary data.</text>
</comment>
<dbReference type="Pfam" id="PF04082">
    <property type="entry name" value="Fungal_trans"/>
    <property type="match status" value="1"/>
</dbReference>
<feature type="region of interest" description="Disordered" evidence="2">
    <location>
        <begin position="208"/>
        <end position="242"/>
    </location>
</feature>
<dbReference type="GO" id="GO:0006351">
    <property type="term" value="P:DNA-templated transcription"/>
    <property type="evidence" value="ECO:0007669"/>
    <property type="project" value="InterPro"/>
</dbReference>
<protein>
    <recommendedName>
        <fullName evidence="3">Xylanolytic transcriptional activator regulatory domain-containing protein</fullName>
    </recommendedName>
</protein>
<evidence type="ECO:0000256" key="1">
    <source>
        <dbReference type="ARBA" id="ARBA00023242"/>
    </source>
</evidence>
<evidence type="ECO:0000259" key="3">
    <source>
        <dbReference type="SMART" id="SM00906"/>
    </source>
</evidence>
<sequence length="927" mass="102489">MSIAALAPLAADEPVDIISIAPDWAQPLALRTRIRVQSALGWQLFPCCFEHGALLSPCLARSPYLPASQAPLMRVQCLTFKLTTLDVWVPGRWLFQGWPKDQRPLFRPPDDFTVAMFVERANPAGKGKQSAPVTSQAVGIAARPGSSVVTRTERERNRKAKVQAYEDVIRKLSNRFGVSDEQLMNIALAEGTHHLELHNDAYSAASTERKSSWSSSDTEPSLSRSPSIGSFEVDHTEEDFNRDETARATGFIGKGSEINWLQKIKKEVDQECEPCSINAPSLPDHEPCSPSSAPRMEGQHDSSVASFNYYLDDLDMRSSVQLDPYEVPTRETATKLFNIYLNAVHPSFPIIGISTFVSQFQVFFNQPSLKPGKRWLAILNLIFAVGAKYSQLTDTEPQQDSDEHLKYFSRARVLSLEDQTFQHPDLQQLQVEGLASFYLLALGHVNRSWKLIGSAVRGALCLGLHLRNVGSCTSDISKEIRYRVWWSLYTIEHLLTVMTGRPSCITDNSCTTPLPVPFDESDFQKKDVARLISSPLRGNPSQPERISVCSGTPGMTASLDSDSNEVPSGTKDAEMGKAEYLKSLPPCMSLYFLQLASLTSISKRMTVKLYSPEAAQSPWATTEFTIQSLMLDIDSWLMNLPPAYDFTSAQTSQCPASQRMGLALFFYSTKIGITRPCLCRLDSSGLQSDKTYEFCNNAAAECVESACHMLTLFPDTPDGALLHKVSPWWCILHFLMQATTVLLLELAFKVQHVPDKEPMISKAVKKAIEWLFALSKANPASERAWRLCDGFLRRLAPGVGIDVGDIPRGDDSTPNAQIEVPFDLPPSPTAAVQAAAASTEAIGIDLDSIAYSPMDRSSTPLAMPLSYGVDPSDTLEFLKSGKSLDVRNPYDEYLPYDAAAGQITGSFFPTTNIDFDLGGYLWCDPIY</sequence>
<dbReference type="PANTHER" id="PTHR47654">
    <property type="entry name" value="ZN(II)2CYS6 TRANSCRIPTION FACTOR (EUROFUNG)-RELATED"/>
    <property type="match status" value="1"/>
</dbReference>
<keyword evidence="1" id="KW-0539">Nucleus</keyword>
<name>A0A507R800_MONPU</name>
<accession>A0A507R800</accession>
<proteinExistence type="predicted"/>
<dbReference type="AlphaFoldDB" id="A0A507R800"/>
<gene>
    <name evidence="4" type="ORF">MPDQ_005550</name>
</gene>